<evidence type="ECO:0000313" key="3">
    <source>
        <dbReference type="Proteomes" id="UP000030151"/>
    </source>
</evidence>
<evidence type="ECO:0000313" key="2">
    <source>
        <dbReference type="EMBL" id="EXV00611.1"/>
    </source>
</evidence>
<dbReference type="OrthoDB" id="1274115at2759"/>
<comment type="caution">
    <text evidence="2">The sequence shown here is derived from an EMBL/GenBank/DDBJ whole genome shotgun (WGS) entry which is preliminary data.</text>
</comment>
<dbReference type="EMBL" id="JELW01000012">
    <property type="protein sequence ID" value="EXV00611.1"/>
    <property type="molecule type" value="Genomic_DNA"/>
</dbReference>
<name>A0A014PAF3_9HYPO</name>
<gene>
    <name evidence="2" type="ORF">X797_006328</name>
</gene>
<proteinExistence type="predicted"/>
<feature type="region of interest" description="Disordered" evidence="1">
    <location>
        <begin position="13"/>
        <end position="47"/>
    </location>
</feature>
<dbReference type="Proteomes" id="UP000030151">
    <property type="component" value="Unassembled WGS sequence"/>
</dbReference>
<sequence>MLSGTNGRKLVGVSGGMMHHPLAGQRPKAHASHGGNGPLDGVASGASNQSHLVSCRGKMAADPGSTRPSLSGACLGDDGVGLRWTMPAITYVLEDAKSQRLVAFFLKKDVDATFRLVSVPTYCGYTVRQTPNSTGTNETRQEQDQNAVDYYFSIFVEAGPARRGIAVHVAAALPALRGILRRGLVDDFDQQTCRVAPQHHVDPVRQAAYCAAVRQPRGL</sequence>
<accession>A0A014PAF3</accession>
<dbReference type="AlphaFoldDB" id="A0A014PAF3"/>
<reference evidence="2 3" key="1">
    <citation type="submission" date="2014-02" db="EMBL/GenBank/DDBJ databases">
        <title>The genome sequence of the entomopathogenic fungus Metarhizium robertsii ARSEF 2575.</title>
        <authorList>
            <person name="Giuliano Garisto Donzelli B."/>
            <person name="Roe B.A."/>
            <person name="Macmil S.L."/>
            <person name="Krasnoff S.B."/>
            <person name="Gibson D.M."/>
        </authorList>
    </citation>
    <scope>NUCLEOTIDE SEQUENCE [LARGE SCALE GENOMIC DNA]</scope>
    <source>
        <strain evidence="2 3">ARSEF 2575</strain>
    </source>
</reference>
<protein>
    <submittedName>
        <fullName evidence="2">Uncharacterized protein</fullName>
    </submittedName>
</protein>
<evidence type="ECO:0000256" key="1">
    <source>
        <dbReference type="SAM" id="MobiDB-lite"/>
    </source>
</evidence>
<dbReference type="HOGENOM" id="CLU_1261795_0_0_1"/>
<organism evidence="2 3">
    <name type="scientific">Metarhizium robertsii</name>
    <dbReference type="NCBI Taxonomy" id="568076"/>
    <lineage>
        <taxon>Eukaryota</taxon>
        <taxon>Fungi</taxon>
        <taxon>Dikarya</taxon>
        <taxon>Ascomycota</taxon>
        <taxon>Pezizomycotina</taxon>
        <taxon>Sordariomycetes</taxon>
        <taxon>Hypocreomycetidae</taxon>
        <taxon>Hypocreales</taxon>
        <taxon>Clavicipitaceae</taxon>
        <taxon>Metarhizium</taxon>
    </lineage>
</organism>